<accession>A0A849CJ68</accession>
<dbReference type="GO" id="GO:0046872">
    <property type="term" value="F:metal ion binding"/>
    <property type="evidence" value="ECO:0007669"/>
    <property type="project" value="UniProtKB-KW"/>
</dbReference>
<dbReference type="EMBL" id="PPVL01000001">
    <property type="protein sequence ID" value="NNI78048.1"/>
    <property type="molecule type" value="Genomic_DNA"/>
</dbReference>
<evidence type="ECO:0000256" key="2">
    <source>
        <dbReference type="ARBA" id="ARBA00022695"/>
    </source>
</evidence>
<dbReference type="PRINTS" id="PR00866">
    <property type="entry name" value="RNADNAPOLMS"/>
</dbReference>
<dbReference type="AlphaFoldDB" id="A0A849CJ68"/>
<keyword evidence="5" id="KW-0695">RNA-directed DNA polymerase</keyword>
<proteinExistence type="predicted"/>
<gene>
    <name evidence="6" type="ORF">C2800_01160</name>
</gene>
<evidence type="ECO:0008006" key="8">
    <source>
        <dbReference type="Google" id="ProtNLM"/>
    </source>
</evidence>
<evidence type="ECO:0000313" key="6">
    <source>
        <dbReference type="EMBL" id="NNI78048.1"/>
    </source>
</evidence>
<dbReference type="Proteomes" id="UP000540079">
    <property type="component" value="Unassembled WGS sequence"/>
</dbReference>
<name>A0A849CJ68_PASMD</name>
<keyword evidence="2" id="KW-0548">Nucleotidyltransferase</keyword>
<dbReference type="InterPro" id="IPR000123">
    <property type="entry name" value="Reverse_transcriptase_msDNA"/>
</dbReference>
<dbReference type="RefSeq" id="WP_016534449.1">
    <property type="nucleotide sequence ID" value="NZ_CP030096.1"/>
</dbReference>
<evidence type="ECO:0000313" key="7">
    <source>
        <dbReference type="Proteomes" id="UP000540079"/>
    </source>
</evidence>
<evidence type="ECO:0000256" key="1">
    <source>
        <dbReference type="ARBA" id="ARBA00022679"/>
    </source>
</evidence>
<reference evidence="6 7" key="1">
    <citation type="journal article" date="2018" name="Front. Microbiol.">
        <title>Genetic and Phylogenetic Characteristics of Pasteurella multocida Isolates From Different Host Species.</title>
        <authorList>
            <person name="Peng Z."/>
            <person name="Liang W."/>
            <person name="Wang F."/>
            <person name="Xu Z."/>
            <person name="Xie Z."/>
            <person name="Lian Z."/>
            <person name="Hua L."/>
            <person name="Zhou R."/>
            <person name="Chen H."/>
            <person name="Wu B."/>
        </authorList>
    </citation>
    <scope>NUCLEOTIDE SEQUENCE [LARGE SCALE GENOMIC DNA]</scope>
    <source>
        <strain evidence="6 7">HNA06</strain>
    </source>
</reference>
<dbReference type="GO" id="GO:0003964">
    <property type="term" value="F:RNA-directed DNA polymerase activity"/>
    <property type="evidence" value="ECO:0007669"/>
    <property type="project" value="UniProtKB-KW"/>
</dbReference>
<evidence type="ECO:0000256" key="3">
    <source>
        <dbReference type="ARBA" id="ARBA00022723"/>
    </source>
</evidence>
<dbReference type="GO" id="GO:0003723">
    <property type="term" value="F:RNA binding"/>
    <property type="evidence" value="ECO:0007669"/>
    <property type="project" value="InterPro"/>
</dbReference>
<keyword evidence="3" id="KW-0479">Metal-binding</keyword>
<comment type="caution">
    <text evidence="6">The sequence shown here is derived from an EMBL/GenBank/DDBJ whole genome shotgun (WGS) entry which is preliminary data.</text>
</comment>
<evidence type="ECO:0000256" key="4">
    <source>
        <dbReference type="ARBA" id="ARBA00022842"/>
    </source>
</evidence>
<evidence type="ECO:0000256" key="5">
    <source>
        <dbReference type="ARBA" id="ARBA00022918"/>
    </source>
</evidence>
<keyword evidence="4" id="KW-0460">Magnesium</keyword>
<sequence>MNLQKLKNCQSIEDLIFSFSINTTPRKFAYIVYKIPDNQKYIEFEIKKSNGSPRRIASPKPPLKVLQRLFANIILSCISEIQQKNNKFLSTNHGFEKYKSIISNARVHQGKKYLLNIDIKDFFESIHFGRIKGYLVNDQHFQLHNKTAEIIATLATMERKKLYHKVHHYHLYYLY</sequence>
<protein>
    <recommendedName>
        <fullName evidence="8">RNA-directed DNA polymerase</fullName>
    </recommendedName>
</protein>
<organism evidence="6 7">
    <name type="scientific">Pasteurella multocida</name>
    <dbReference type="NCBI Taxonomy" id="747"/>
    <lineage>
        <taxon>Bacteria</taxon>
        <taxon>Pseudomonadati</taxon>
        <taxon>Pseudomonadota</taxon>
        <taxon>Gammaproteobacteria</taxon>
        <taxon>Pasteurellales</taxon>
        <taxon>Pasteurellaceae</taxon>
        <taxon>Pasteurella</taxon>
    </lineage>
</organism>
<keyword evidence="1" id="KW-0808">Transferase</keyword>